<dbReference type="Gene3D" id="3.50.50.60">
    <property type="entry name" value="FAD/NAD(P)-binding domain"/>
    <property type="match status" value="2"/>
</dbReference>
<feature type="signal peptide" evidence="4">
    <location>
        <begin position="1"/>
        <end position="29"/>
    </location>
</feature>
<dbReference type="PANTHER" id="PTHR10742">
    <property type="entry name" value="FLAVIN MONOAMINE OXIDASE"/>
    <property type="match status" value="1"/>
</dbReference>
<dbReference type="SUPFAM" id="SSF54373">
    <property type="entry name" value="FAD-linked reductases, C-terminal domain"/>
    <property type="match status" value="1"/>
</dbReference>
<reference evidence="6" key="1">
    <citation type="submission" date="2024-05" db="EMBL/GenBank/DDBJ databases">
        <authorList>
            <person name="Yu L."/>
        </authorList>
    </citation>
    <scope>NUCLEOTIDE SEQUENCE</scope>
    <source>
        <strain evidence="6">G08B096</strain>
    </source>
</reference>
<feature type="chain" id="PRO_5043504475" evidence="4">
    <location>
        <begin position="30"/>
        <end position="504"/>
    </location>
</feature>
<dbReference type="InterPro" id="IPR050281">
    <property type="entry name" value="Flavin_monoamine_oxidase"/>
</dbReference>
<proteinExistence type="inferred from homology"/>
<feature type="region of interest" description="Disordered" evidence="3">
    <location>
        <begin position="34"/>
        <end position="65"/>
    </location>
</feature>
<dbReference type="SUPFAM" id="SSF51905">
    <property type="entry name" value="FAD/NAD(P)-binding domain"/>
    <property type="match status" value="2"/>
</dbReference>
<dbReference type="PROSITE" id="PS51318">
    <property type="entry name" value="TAT"/>
    <property type="match status" value="1"/>
</dbReference>
<protein>
    <submittedName>
        <fullName evidence="6">FAD-dependent oxidoreductase</fullName>
    </submittedName>
</protein>
<comment type="similarity">
    <text evidence="1">Belongs to the flavin monoamine oxidase family.</text>
</comment>
<dbReference type="EMBL" id="CP158374">
    <property type="protein sequence ID" value="XBX81827.1"/>
    <property type="molecule type" value="Genomic_DNA"/>
</dbReference>
<sequence length="504" mass="51900">MDSEATPGGMARRTFLAAALAGTASVVLASCTAPEPTPVPSTTPPPSPSPTATTAPPTLPPGVPAPTAMRRSRWAADPFARGAFSFDAVGSTSNLRADLSAPVADRIWFAGEACSMDAPGTLHGALASGLAAADSVARTAEDGERIAVVGAGLAGLAAANRLVERGYDVVVIEARDRIGGRIRSADDEALTGRPRGTIELGAMLVADDEALAELLDEAGVEVGPLQPPVDARTLEGVWAPIQPTGIDAITAARAWAETWPFDVGLTTALAASGAGDLSTEPDTEGVPGPAPADWLGYTLQSGVQPLTGAPARLVSARAFDPARLSQPASLVTGRLADVVDELAASVDVAISSVVTRIAYDDRRVSLRLETGESLRVDRVVVTAPLGVLQTDTIRFSPRLPRTHQHAVSVLGMGVVDLVWLRFDEAFWRTGAAGDPVREVLTVVGETPVVAAWIDAGLAGDEPVLAGVIAGEQARRLEELDDDEFRDEVLAALAPFVAAAPTGGG</sequence>
<dbReference type="InterPro" id="IPR002937">
    <property type="entry name" value="Amino_oxidase"/>
</dbReference>
<dbReference type="GO" id="GO:0016491">
    <property type="term" value="F:oxidoreductase activity"/>
    <property type="evidence" value="ECO:0007669"/>
    <property type="project" value="InterPro"/>
</dbReference>
<accession>A0AAU7W7E7</accession>
<evidence type="ECO:0000256" key="4">
    <source>
        <dbReference type="SAM" id="SignalP"/>
    </source>
</evidence>
<evidence type="ECO:0000256" key="1">
    <source>
        <dbReference type="ARBA" id="ARBA00005995"/>
    </source>
</evidence>
<dbReference type="Gene3D" id="3.90.660.10">
    <property type="match status" value="1"/>
</dbReference>
<feature type="domain" description="Amine oxidase" evidence="5">
    <location>
        <begin position="335"/>
        <end position="497"/>
    </location>
</feature>
<dbReference type="Pfam" id="PF01593">
    <property type="entry name" value="Amino_oxidase"/>
    <property type="match status" value="3"/>
</dbReference>
<dbReference type="AlphaFoldDB" id="A0AAU7W7E7"/>
<dbReference type="RefSeq" id="WP_350347850.1">
    <property type="nucleotide sequence ID" value="NZ_CP158374.1"/>
</dbReference>
<keyword evidence="4" id="KW-0732">Signal</keyword>
<feature type="compositionally biased region" description="Pro residues" evidence="3">
    <location>
        <begin position="35"/>
        <end position="49"/>
    </location>
</feature>
<evidence type="ECO:0000256" key="3">
    <source>
        <dbReference type="SAM" id="MobiDB-lite"/>
    </source>
</evidence>
<name>A0AAU7W7E7_9MICO</name>
<dbReference type="PRINTS" id="PR00419">
    <property type="entry name" value="ADXRDTASE"/>
</dbReference>
<keyword evidence="2" id="KW-0560">Oxidoreductase</keyword>
<dbReference type="PANTHER" id="PTHR10742:SF386">
    <property type="entry name" value="LYSINE-SPECIFIC HISTONE DEMETHYLASE 1A"/>
    <property type="match status" value="1"/>
</dbReference>
<feature type="domain" description="Amine oxidase" evidence="5">
    <location>
        <begin position="153"/>
        <end position="228"/>
    </location>
</feature>
<evidence type="ECO:0000259" key="5">
    <source>
        <dbReference type="Pfam" id="PF01593"/>
    </source>
</evidence>
<evidence type="ECO:0000313" key="6">
    <source>
        <dbReference type="EMBL" id="XBX81827.1"/>
    </source>
</evidence>
<dbReference type="InterPro" id="IPR006311">
    <property type="entry name" value="TAT_signal"/>
</dbReference>
<feature type="domain" description="Amine oxidase" evidence="5">
    <location>
        <begin position="61"/>
        <end position="136"/>
    </location>
</feature>
<gene>
    <name evidence="6" type="ORF">ABIQ69_14575</name>
</gene>
<dbReference type="InterPro" id="IPR036188">
    <property type="entry name" value="FAD/NAD-bd_sf"/>
</dbReference>
<organism evidence="6">
    <name type="scientific">Agromyces sp. G08B096</name>
    <dbReference type="NCBI Taxonomy" id="3156399"/>
    <lineage>
        <taxon>Bacteria</taxon>
        <taxon>Bacillati</taxon>
        <taxon>Actinomycetota</taxon>
        <taxon>Actinomycetes</taxon>
        <taxon>Micrococcales</taxon>
        <taxon>Microbacteriaceae</taxon>
        <taxon>Agromyces</taxon>
    </lineage>
</organism>
<evidence type="ECO:0000256" key="2">
    <source>
        <dbReference type="ARBA" id="ARBA00023002"/>
    </source>
</evidence>